<reference evidence="7 8" key="1">
    <citation type="submission" date="2024-09" db="EMBL/GenBank/DDBJ databases">
        <title>A chromosome-level genome assembly of Gray's grenadier anchovy, Coilia grayii.</title>
        <authorList>
            <person name="Fu Z."/>
        </authorList>
    </citation>
    <scope>NUCLEOTIDE SEQUENCE [LARGE SCALE GENOMIC DNA]</scope>
    <source>
        <strain evidence="7">G4</strain>
        <tissue evidence="7">Muscle</tissue>
    </source>
</reference>
<dbReference type="InterPro" id="IPR012334">
    <property type="entry name" value="Pectin_lyas_fold"/>
</dbReference>
<evidence type="ECO:0000256" key="1">
    <source>
        <dbReference type="ARBA" id="ARBA00004186"/>
    </source>
</evidence>
<dbReference type="InterPro" id="IPR011050">
    <property type="entry name" value="Pectin_lyase_fold/virulence"/>
</dbReference>
<accession>A0ABD1JP06</accession>
<dbReference type="Gene3D" id="2.160.20.10">
    <property type="entry name" value="Single-stranded right-handed beta-helix, Pectin lyase-like"/>
    <property type="match status" value="1"/>
</dbReference>
<comment type="caution">
    <text evidence="7">The sequence shown here is derived from an EMBL/GenBank/DDBJ whole genome shotgun (WGS) entry which is preliminary data.</text>
</comment>
<evidence type="ECO:0000256" key="2">
    <source>
        <dbReference type="ARBA" id="ARBA00022490"/>
    </source>
</evidence>
<sequence length="733" mass="81926">MSEEVGMDVQPDEVSIYQTPSGNFDAEDARSESVRKERVDLQSEIEMGAVTEDELAKDTHVSQGLFQDDGDGKDEDDNDSGTYYPNSDGSGTRLQRAERDGDTVFPDTFQTSHLLHYERFKAYQDYMLGDCKMSEVKAFTADYLEKVVEPCDWQAVWCTDVFDVLVEVVDVDYKDMKAQVELVLPLKCEARGCEVTEEAINTLLEATLQKVPLQELEVIYEESGDFDSTALALEHLRFFYKHIWREWDEEDEDDDFDYFMRYVEPRLRLYYDILEDRVPAGLVTEYHALVGQCADKFQEFSSLRNGLSSDSDSELDNVSMVEGLRLYEQMEALKRKLRIIENPLLRYVLRYKFNSGQHCSSARGARPAGARRVVHVVCVSATVGLLQSLMADKLAPQYSGDDFEVQLHNDPQVAVAACYEGDVVIVCPGHYNISSSISIPDSILLEGYGLPDEVVIEKKSKGDTFVECAGASVKISNLKFIEHDTIEGILCVRQGKVEMENCVMQCETTGVIVRTSAELIMNMCDLYGSKGAGVEIYPGSVCSLLGTGIHHCKDGVLIKDFADKLDTKPKITMVNNVIHNNEGYGVILVKPNDDLSDDQPAKMETADEPDVSTVPAEVDPAAAEEAEEPCEASSVESDLPEAEIPIIVVEEEQEEEVEEEECCAINEGSEENDVIKRELTATNTRKLRRQISKANQGGSMQADENLPSQEMFVSIQGNQFKRNGKGSFGTFLY</sequence>
<keyword evidence="8" id="KW-1185">Reference proteome</keyword>
<gene>
    <name evidence="7" type="ORF">ACEWY4_015751</name>
</gene>
<keyword evidence="3" id="KW-0206">Cytoskeleton</keyword>
<comment type="subcellular location">
    <subcellularLocation>
        <location evidence="1">Cytoplasm</location>
        <location evidence="1">Cytoskeleton</location>
        <location evidence="1">Spindle</location>
    </subcellularLocation>
</comment>
<evidence type="ECO:0000313" key="8">
    <source>
        <dbReference type="Proteomes" id="UP001591681"/>
    </source>
</evidence>
<dbReference type="InterPro" id="IPR045140">
    <property type="entry name" value="SHCBP1-like"/>
</dbReference>
<dbReference type="InterPro" id="IPR039448">
    <property type="entry name" value="Beta_helix"/>
</dbReference>
<dbReference type="EMBL" id="JBHFQA010000013">
    <property type="protein sequence ID" value="KAL2088852.1"/>
    <property type="molecule type" value="Genomic_DNA"/>
</dbReference>
<keyword evidence="2" id="KW-0963">Cytoplasm</keyword>
<name>A0ABD1JP06_9TELE</name>
<feature type="compositionally biased region" description="Acidic residues" evidence="4">
    <location>
        <begin position="68"/>
        <end position="79"/>
    </location>
</feature>
<dbReference type="Pfam" id="PF23762">
    <property type="entry name" value="SHCBP_N"/>
    <property type="match status" value="1"/>
</dbReference>
<feature type="compositionally biased region" description="Polar residues" evidence="4">
    <location>
        <begin position="83"/>
        <end position="93"/>
    </location>
</feature>
<organism evidence="7 8">
    <name type="scientific">Coilia grayii</name>
    <name type="common">Gray's grenadier anchovy</name>
    <dbReference type="NCBI Taxonomy" id="363190"/>
    <lineage>
        <taxon>Eukaryota</taxon>
        <taxon>Metazoa</taxon>
        <taxon>Chordata</taxon>
        <taxon>Craniata</taxon>
        <taxon>Vertebrata</taxon>
        <taxon>Euteleostomi</taxon>
        <taxon>Actinopterygii</taxon>
        <taxon>Neopterygii</taxon>
        <taxon>Teleostei</taxon>
        <taxon>Clupei</taxon>
        <taxon>Clupeiformes</taxon>
        <taxon>Clupeoidei</taxon>
        <taxon>Engraulidae</taxon>
        <taxon>Coilinae</taxon>
        <taxon>Coilia</taxon>
    </lineage>
</organism>
<proteinExistence type="predicted"/>
<feature type="region of interest" description="Disordered" evidence="4">
    <location>
        <begin position="593"/>
        <end position="621"/>
    </location>
</feature>
<dbReference type="Proteomes" id="UP001591681">
    <property type="component" value="Unassembled WGS sequence"/>
</dbReference>
<protein>
    <recommendedName>
        <fullName evidence="9">Right handed beta helix domain-containing protein</fullName>
    </recommendedName>
</protein>
<evidence type="ECO:0000259" key="5">
    <source>
        <dbReference type="Pfam" id="PF13229"/>
    </source>
</evidence>
<evidence type="ECO:0000256" key="4">
    <source>
        <dbReference type="SAM" id="MobiDB-lite"/>
    </source>
</evidence>
<dbReference type="AlphaFoldDB" id="A0ABD1JP06"/>
<feature type="domain" description="Right handed beta helix" evidence="5">
    <location>
        <begin position="473"/>
        <end position="590"/>
    </location>
</feature>
<feature type="region of interest" description="Disordered" evidence="4">
    <location>
        <begin position="1"/>
        <end position="100"/>
    </location>
</feature>
<evidence type="ECO:0000256" key="3">
    <source>
        <dbReference type="ARBA" id="ARBA00023212"/>
    </source>
</evidence>
<dbReference type="PANTHER" id="PTHR14695">
    <property type="entry name" value="SHC SH2-DOMAIN BINDING PROTEIN 1-RELATED"/>
    <property type="match status" value="1"/>
</dbReference>
<evidence type="ECO:0008006" key="9">
    <source>
        <dbReference type="Google" id="ProtNLM"/>
    </source>
</evidence>
<dbReference type="Pfam" id="PF13229">
    <property type="entry name" value="Beta_helix"/>
    <property type="match status" value="1"/>
</dbReference>
<dbReference type="PANTHER" id="PTHR14695:SF8">
    <property type="entry name" value="SHC SH2 DOMAIN-BINDING PROTEIN 1"/>
    <property type="match status" value="1"/>
</dbReference>
<feature type="compositionally biased region" description="Basic and acidic residues" evidence="4">
    <location>
        <begin position="27"/>
        <end position="41"/>
    </location>
</feature>
<dbReference type="SUPFAM" id="SSF51126">
    <property type="entry name" value="Pectin lyase-like"/>
    <property type="match status" value="1"/>
</dbReference>
<feature type="domain" description="SHC SH2" evidence="6">
    <location>
        <begin position="118"/>
        <end position="346"/>
    </location>
</feature>
<dbReference type="GO" id="GO:0005819">
    <property type="term" value="C:spindle"/>
    <property type="evidence" value="ECO:0007669"/>
    <property type="project" value="UniProtKB-SubCell"/>
</dbReference>
<dbReference type="InterPro" id="IPR057508">
    <property type="entry name" value="SHCBP-like_N"/>
</dbReference>
<evidence type="ECO:0000259" key="6">
    <source>
        <dbReference type="Pfam" id="PF23762"/>
    </source>
</evidence>
<evidence type="ECO:0000313" key="7">
    <source>
        <dbReference type="EMBL" id="KAL2088852.1"/>
    </source>
</evidence>